<reference evidence="4" key="2">
    <citation type="submission" date="2023-01" db="EMBL/GenBank/DDBJ databases">
        <title>Draft genome sequence of Algimonas ampicilliniresistens strain NBRC 108219.</title>
        <authorList>
            <person name="Sun Q."/>
            <person name="Mori K."/>
        </authorList>
    </citation>
    <scope>NUCLEOTIDE SEQUENCE</scope>
    <source>
        <strain evidence="4">NBRC 108219</strain>
    </source>
</reference>
<evidence type="ECO:0000313" key="5">
    <source>
        <dbReference type="Proteomes" id="UP001161391"/>
    </source>
</evidence>
<dbReference type="InterPro" id="IPR016053">
    <property type="entry name" value="Haem_Oase-like"/>
</dbReference>
<keyword evidence="5" id="KW-1185">Reference proteome</keyword>
<name>A0ABQ5VAR5_9PROT</name>
<dbReference type="InterPro" id="IPR016084">
    <property type="entry name" value="Haem_Oase-like_multi-hlx"/>
</dbReference>
<reference evidence="4" key="1">
    <citation type="journal article" date="2014" name="Int. J. Syst. Evol. Microbiol.">
        <title>Complete genome of a new Firmicutes species belonging to the dominant human colonic microbiota ('Ruminococcus bicirculans') reveals two chromosomes and a selective capacity to utilize plant glucans.</title>
        <authorList>
            <consortium name="NISC Comparative Sequencing Program"/>
            <person name="Wegmann U."/>
            <person name="Louis P."/>
            <person name="Goesmann A."/>
            <person name="Henrissat B."/>
            <person name="Duncan S.H."/>
            <person name="Flint H.J."/>
        </authorList>
    </citation>
    <scope>NUCLEOTIDE SEQUENCE</scope>
    <source>
        <strain evidence="4">NBRC 108219</strain>
    </source>
</reference>
<keyword evidence="2" id="KW-0479">Metal-binding</keyword>
<dbReference type="PANTHER" id="PTHR10720">
    <property type="entry name" value="HEME OXYGENASE"/>
    <property type="match status" value="1"/>
</dbReference>
<evidence type="ECO:0000313" key="4">
    <source>
        <dbReference type="EMBL" id="GLQ23780.1"/>
    </source>
</evidence>
<dbReference type="Pfam" id="PF01126">
    <property type="entry name" value="Heme_oxygenase"/>
    <property type="match status" value="1"/>
</dbReference>
<proteinExistence type="predicted"/>
<evidence type="ECO:0000256" key="1">
    <source>
        <dbReference type="ARBA" id="ARBA00022617"/>
    </source>
</evidence>
<dbReference type="RefSeq" id="WP_284389548.1">
    <property type="nucleotide sequence ID" value="NZ_BSNK01000002.1"/>
</dbReference>
<dbReference type="InterPro" id="IPR002051">
    <property type="entry name" value="Haem_Oase"/>
</dbReference>
<dbReference type="Gene3D" id="1.20.910.10">
    <property type="entry name" value="Heme oxygenase-like"/>
    <property type="match status" value="1"/>
</dbReference>
<keyword evidence="3" id="KW-0408">Iron</keyword>
<dbReference type="Proteomes" id="UP001161391">
    <property type="component" value="Unassembled WGS sequence"/>
</dbReference>
<sequence>MSTETIVGSRGLADLLKSETWDLHKEAETTGFINQVLRGTASLPSYISFLKNLKPIYETMESSRRWLETYPRLKPYIGEPIARTHAIETDLVHLRTFCKKPVCPAISPNTLTYQADIKKALMQNHPAMLAHIYVRYLGDLNGGLVLQRLLGKNFGLPEECLNFYNFPKIDNVSGFKKDFRKALNDIALPEDDEDRAIEAAKNAFRFNVALSTTLTG</sequence>
<comment type="caution">
    <text evidence="4">The sequence shown here is derived from an EMBL/GenBank/DDBJ whole genome shotgun (WGS) entry which is preliminary data.</text>
</comment>
<dbReference type="PANTHER" id="PTHR10720:SF0">
    <property type="entry name" value="HEME OXYGENASE"/>
    <property type="match status" value="1"/>
</dbReference>
<dbReference type="SUPFAM" id="SSF48613">
    <property type="entry name" value="Heme oxygenase-like"/>
    <property type="match status" value="1"/>
</dbReference>
<dbReference type="PRINTS" id="PR00088">
    <property type="entry name" value="HAEMOXYGNASE"/>
</dbReference>
<organism evidence="4 5">
    <name type="scientific">Algimonas ampicilliniresistens</name>
    <dbReference type="NCBI Taxonomy" id="1298735"/>
    <lineage>
        <taxon>Bacteria</taxon>
        <taxon>Pseudomonadati</taxon>
        <taxon>Pseudomonadota</taxon>
        <taxon>Alphaproteobacteria</taxon>
        <taxon>Maricaulales</taxon>
        <taxon>Robiginitomaculaceae</taxon>
        <taxon>Algimonas</taxon>
    </lineage>
</organism>
<protein>
    <submittedName>
        <fullName evidence="4">Heme oxygenase</fullName>
    </submittedName>
</protein>
<evidence type="ECO:0000256" key="3">
    <source>
        <dbReference type="ARBA" id="ARBA00023004"/>
    </source>
</evidence>
<dbReference type="PIRSF" id="PIRSF000343">
    <property type="entry name" value="Haem_Oase"/>
    <property type="match status" value="1"/>
</dbReference>
<evidence type="ECO:0000256" key="2">
    <source>
        <dbReference type="ARBA" id="ARBA00022723"/>
    </source>
</evidence>
<keyword evidence="1" id="KW-0349">Heme</keyword>
<dbReference type="EMBL" id="BSNK01000002">
    <property type="protein sequence ID" value="GLQ23780.1"/>
    <property type="molecule type" value="Genomic_DNA"/>
</dbReference>
<dbReference type="CDD" id="cd19165">
    <property type="entry name" value="HemeO"/>
    <property type="match status" value="1"/>
</dbReference>
<gene>
    <name evidence="4" type="ORF">GCM10007853_16540</name>
</gene>
<accession>A0ABQ5VAR5</accession>